<dbReference type="Proteomes" id="UP000018198">
    <property type="component" value="Unassembled WGS sequence"/>
</dbReference>
<sequence length="117" mass="13425">MLLGFKTKLKLNNRQKTIMAKHAGYSRWVFNWGLKAWSVTYKEGLKPTANKLKKFYTNYVKQHYIWQSQLSSRVYPYAFVDLDNATVLACGQRRTGRATCGRVLKSVAADGSGRSRK</sequence>
<evidence type="ECO:0000313" key="3">
    <source>
        <dbReference type="Proteomes" id="UP000018198"/>
    </source>
</evidence>
<gene>
    <name evidence="2" type="ORF">CWATWH0401_2368</name>
</gene>
<reference evidence="2 3" key="1">
    <citation type="submission" date="2013-01" db="EMBL/GenBank/DDBJ databases">
        <authorList>
            <person name="Bench S."/>
        </authorList>
    </citation>
    <scope>NUCLEOTIDE SEQUENCE [LARGE SCALE GENOMIC DNA]</scope>
    <source>
        <strain evidence="2 3">WH 0401</strain>
    </source>
</reference>
<dbReference type="Pfam" id="PF12323">
    <property type="entry name" value="HTH_OrfB_IS605"/>
    <property type="match status" value="1"/>
</dbReference>
<organism evidence="2 3">
    <name type="scientific">Crocosphaera watsonii WH 0401</name>
    <dbReference type="NCBI Taxonomy" id="555881"/>
    <lineage>
        <taxon>Bacteria</taxon>
        <taxon>Bacillati</taxon>
        <taxon>Cyanobacteriota</taxon>
        <taxon>Cyanophyceae</taxon>
        <taxon>Oscillatoriophycideae</taxon>
        <taxon>Chroococcales</taxon>
        <taxon>Aphanothecaceae</taxon>
        <taxon>Crocosphaera</taxon>
    </lineage>
</organism>
<name>T2J660_CROWT</name>
<evidence type="ECO:0000259" key="1">
    <source>
        <dbReference type="Pfam" id="PF12323"/>
    </source>
</evidence>
<dbReference type="RefSeq" id="WP_021834795.1">
    <property type="nucleotide sequence ID" value="NZ_CAQM01000160.1"/>
</dbReference>
<dbReference type="EMBL" id="CAQM01000160">
    <property type="protein sequence ID" value="CCQ60509.1"/>
    <property type="molecule type" value="Genomic_DNA"/>
</dbReference>
<feature type="domain" description="Transposase putative helix-turn-helix" evidence="1">
    <location>
        <begin position="1"/>
        <end position="46"/>
    </location>
</feature>
<evidence type="ECO:0000313" key="2">
    <source>
        <dbReference type="EMBL" id="CCQ60509.1"/>
    </source>
</evidence>
<dbReference type="InterPro" id="IPR021027">
    <property type="entry name" value="Transposase_put_HTH"/>
</dbReference>
<protein>
    <recommendedName>
        <fullName evidence="1">Transposase putative helix-turn-helix domain-containing protein</fullName>
    </recommendedName>
</protein>
<comment type="caution">
    <text evidence="2">The sequence shown here is derived from an EMBL/GenBank/DDBJ whole genome shotgun (WGS) entry which is preliminary data.</text>
</comment>
<accession>T2J660</accession>
<dbReference type="AlphaFoldDB" id="T2J660"/>
<reference evidence="2 3" key="2">
    <citation type="submission" date="2013-09" db="EMBL/GenBank/DDBJ databases">
        <title>Whole genome comparison of six Crocosphaera watsonii strains with differing phenotypes.</title>
        <authorList>
            <person name="Bench S.R."/>
            <person name="Heller P."/>
            <person name="Frank I."/>
            <person name="Arciniega M."/>
            <person name="Shilova I.N."/>
            <person name="Zehr J.P."/>
        </authorList>
    </citation>
    <scope>NUCLEOTIDE SEQUENCE [LARGE SCALE GENOMIC DNA]</scope>
    <source>
        <strain evidence="2 3">WH 0401</strain>
    </source>
</reference>
<proteinExistence type="predicted"/>